<reference evidence="3 4" key="1">
    <citation type="submission" date="2019-09" db="EMBL/GenBank/DDBJ databases">
        <title>Hybrid Assembly of the complete Genome of the Deep-Sea Bacterium Moritella marina from long Nanopore and Illumina reads.</title>
        <authorList>
            <person name="Magin S."/>
            <person name="Georgoulis A."/>
            <person name="Papadimitriou K."/>
            <person name="Iliakis G."/>
            <person name="Vorgias C.E."/>
        </authorList>
    </citation>
    <scope>NUCLEOTIDE SEQUENCE [LARGE SCALE GENOMIC DNA]</scope>
    <source>
        <strain evidence="3 4">MP-1</strain>
    </source>
</reference>
<evidence type="ECO:0000313" key="3">
    <source>
        <dbReference type="EMBL" id="QFI37200.1"/>
    </source>
</evidence>
<gene>
    <name evidence="3" type="ORF">FR932_04850</name>
</gene>
<keyword evidence="4" id="KW-1185">Reference proteome</keyword>
<dbReference type="Proteomes" id="UP000327424">
    <property type="component" value="Chromosome"/>
</dbReference>
<feature type="region of interest" description="Disordered" evidence="1">
    <location>
        <begin position="1"/>
        <end position="25"/>
    </location>
</feature>
<dbReference type="AlphaFoldDB" id="A0A5J6WJ83"/>
<proteinExistence type="predicted"/>
<accession>A0A5J6WJ83</accession>
<keyword evidence="2" id="KW-1133">Transmembrane helix</keyword>
<evidence type="ECO:0000313" key="4">
    <source>
        <dbReference type="Proteomes" id="UP000327424"/>
    </source>
</evidence>
<dbReference type="EMBL" id="CP044399">
    <property type="protein sequence ID" value="QFI37200.1"/>
    <property type="molecule type" value="Genomic_DNA"/>
</dbReference>
<protein>
    <submittedName>
        <fullName evidence="3">Uncharacterized protein</fullName>
    </submittedName>
</protein>
<evidence type="ECO:0000256" key="1">
    <source>
        <dbReference type="SAM" id="MobiDB-lite"/>
    </source>
</evidence>
<dbReference type="RefSeq" id="WP_019442825.1">
    <property type="nucleotide sequence ID" value="NZ_ALOE01000037.1"/>
</dbReference>
<feature type="compositionally biased region" description="Basic residues" evidence="1">
    <location>
        <begin position="1"/>
        <end position="20"/>
    </location>
</feature>
<feature type="transmembrane region" description="Helical" evidence="2">
    <location>
        <begin position="59"/>
        <end position="76"/>
    </location>
</feature>
<sequence>MSVRKHKRKAAKHSHKHQHGIKQTSFVSTHPRAAMFMGSSLIIIGLFLLIIGMGSDAKFGLAMLSMATGSLIFFFAKSALPKKVAK</sequence>
<organism evidence="3 4">
    <name type="scientific">Moritella marina ATCC 15381</name>
    <dbReference type="NCBI Taxonomy" id="1202962"/>
    <lineage>
        <taxon>Bacteria</taxon>
        <taxon>Pseudomonadati</taxon>
        <taxon>Pseudomonadota</taxon>
        <taxon>Gammaproteobacteria</taxon>
        <taxon>Alteromonadales</taxon>
        <taxon>Moritellaceae</taxon>
        <taxon>Moritella</taxon>
    </lineage>
</organism>
<keyword evidence="2" id="KW-0472">Membrane</keyword>
<evidence type="ECO:0000256" key="2">
    <source>
        <dbReference type="SAM" id="Phobius"/>
    </source>
</evidence>
<keyword evidence="2" id="KW-0812">Transmembrane</keyword>
<dbReference type="OrthoDB" id="6215877at2"/>
<feature type="transmembrane region" description="Helical" evidence="2">
    <location>
        <begin position="33"/>
        <end position="53"/>
    </location>
</feature>
<dbReference type="KEGG" id="mmaa:FR932_04850"/>
<name>A0A5J6WJ83_MORMI</name>